<dbReference type="PANTHER" id="PTHR10491:SF4">
    <property type="entry name" value="METHIONINE ADENOSYLTRANSFERASE 2 SUBUNIT BETA"/>
    <property type="match status" value="1"/>
</dbReference>
<comment type="caution">
    <text evidence="8">The sequence shown here is derived from an EMBL/GenBank/DDBJ whole genome shotgun (WGS) entry which is preliminary data.</text>
</comment>
<organism evidence="8 9">
    <name type="scientific">Shewanella intestini</name>
    <dbReference type="NCBI Taxonomy" id="2017544"/>
    <lineage>
        <taxon>Bacteria</taxon>
        <taxon>Pseudomonadati</taxon>
        <taxon>Pseudomonadota</taxon>
        <taxon>Gammaproteobacteria</taxon>
        <taxon>Alteromonadales</taxon>
        <taxon>Shewanellaceae</taxon>
        <taxon>Shewanella</taxon>
    </lineage>
</organism>
<dbReference type="Pfam" id="PF04321">
    <property type="entry name" value="RmlD_sub_bind"/>
    <property type="match status" value="1"/>
</dbReference>
<evidence type="ECO:0000256" key="4">
    <source>
        <dbReference type="ARBA" id="ARBA00017099"/>
    </source>
</evidence>
<feature type="domain" description="RmlD-like substrate binding" evidence="7">
    <location>
        <begin position="1"/>
        <end position="352"/>
    </location>
</feature>
<gene>
    <name evidence="8" type="ORF">G3R48_04720</name>
</gene>
<keyword evidence="6" id="KW-0521">NADP</keyword>
<evidence type="ECO:0000256" key="2">
    <source>
        <dbReference type="ARBA" id="ARBA00010944"/>
    </source>
</evidence>
<evidence type="ECO:0000256" key="6">
    <source>
        <dbReference type="RuleBase" id="RU364082"/>
    </source>
</evidence>
<dbReference type="CDD" id="cd05254">
    <property type="entry name" value="dTDP_HR_like_SDR_e"/>
    <property type="match status" value="1"/>
</dbReference>
<dbReference type="InterPro" id="IPR036291">
    <property type="entry name" value="NAD(P)-bd_dom_sf"/>
</dbReference>
<dbReference type="SUPFAM" id="SSF51735">
    <property type="entry name" value="NAD(P)-binding Rossmann-fold domains"/>
    <property type="match status" value="1"/>
</dbReference>
<comment type="function">
    <text evidence="6">Catalyzes the reduction of dTDP-6-deoxy-L-lyxo-4-hexulose to yield dTDP-L-rhamnose.</text>
</comment>
<dbReference type="RefSeq" id="WP_153662712.1">
    <property type="nucleotide sequence ID" value="NZ_JAAIKR010000003.1"/>
</dbReference>
<keyword evidence="6" id="KW-0560">Oxidoreductase</keyword>
<reference evidence="8 9" key="1">
    <citation type="submission" date="2020-02" db="EMBL/GenBank/DDBJ databases">
        <title>Shewanella WXL01 sp. nov., a marine bacterium isolated from green algae in Luhuitou Fringing Reef (Northern South China Sea).</title>
        <authorList>
            <person name="Wang X."/>
        </authorList>
    </citation>
    <scope>NUCLEOTIDE SEQUENCE [LARGE SCALE GENOMIC DNA]</scope>
    <source>
        <strain evidence="8 9">MCCC 1A01895</strain>
    </source>
</reference>
<dbReference type="InterPro" id="IPR029903">
    <property type="entry name" value="RmlD-like-bd"/>
</dbReference>
<name>A0ABS5I0D4_9GAMM</name>
<comment type="pathway">
    <text evidence="1 6">Carbohydrate biosynthesis; dTDP-L-rhamnose biosynthesis.</text>
</comment>
<evidence type="ECO:0000259" key="7">
    <source>
        <dbReference type="Pfam" id="PF04321"/>
    </source>
</evidence>
<dbReference type="EMBL" id="JAAIKR010000003">
    <property type="protein sequence ID" value="MBR9727293.1"/>
    <property type="molecule type" value="Genomic_DNA"/>
</dbReference>
<comment type="catalytic activity">
    <reaction evidence="5 6">
        <text>dTDP-beta-L-rhamnose + NADP(+) = dTDP-4-dehydro-beta-L-rhamnose + NADPH + H(+)</text>
        <dbReference type="Rhea" id="RHEA:21796"/>
        <dbReference type="ChEBI" id="CHEBI:15378"/>
        <dbReference type="ChEBI" id="CHEBI:57510"/>
        <dbReference type="ChEBI" id="CHEBI:57783"/>
        <dbReference type="ChEBI" id="CHEBI:58349"/>
        <dbReference type="ChEBI" id="CHEBI:62830"/>
        <dbReference type="EC" id="1.1.1.133"/>
    </reaction>
</comment>
<dbReference type="InterPro" id="IPR005913">
    <property type="entry name" value="dTDP_dehydrorham_reduct"/>
</dbReference>
<accession>A0ABS5I0D4</accession>
<evidence type="ECO:0000313" key="8">
    <source>
        <dbReference type="EMBL" id="MBR9727293.1"/>
    </source>
</evidence>
<dbReference type="PANTHER" id="PTHR10491">
    <property type="entry name" value="DTDP-4-DEHYDRORHAMNOSE REDUCTASE"/>
    <property type="match status" value="1"/>
</dbReference>
<dbReference type="EC" id="1.1.1.133" evidence="3 6"/>
<dbReference type="Proteomes" id="UP000811844">
    <property type="component" value="Unassembled WGS sequence"/>
</dbReference>
<evidence type="ECO:0000256" key="1">
    <source>
        <dbReference type="ARBA" id="ARBA00004781"/>
    </source>
</evidence>
<proteinExistence type="inferred from homology"/>
<dbReference type="Gene3D" id="3.90.25.10">
    <property type="entry name" value="UDP-galactose 4-epimerase, domain 1"/>
    <property type="match status" value="2"/>
</dbReference>
<protein>
    <recommendedName>
        <fullName evidence="4 6">dTDP-4-dehydrorhamnose reductase</fullName>
        <ecNumber evidence="3 6">1.1.1.133</ecNumber>
    </recommendedName>
</protein>
<keyword evidence="9" id="KW-1185">Reference proteome</keyword>
<evidence type="ECO:0000256" key="5">
    <source>
        <dbReference type="ARBA" id="ARBA00048200"/>
    </source>
</evidence>
<evidence type="ECO:0000313" key="9">
    <source>
        <dbReference type="Proteomes" id="UP000811844"/>
    </source>
</evidence>
<comment type="cofactor">
    <cofactor evidence="6">
        <name>Mg(2+)</name>
        <dbReference type="ChEBI" id="CHEBI:18420"/>
    </cofactor>
    <text evidence="6">Binds 1 Mg(2+) ion per monomer.</text>
</comment>
<dbReference type="Gene3D" id="3.40.50.720">
    <property type="entry name" value="NAD(P)-binding Rossmann-like Domain"/>
    <property type="match status" value="1"/>
</dbReference>
<evidence type="ECO:0000256" key="3">
    <source>
        <dbReference type="ARBA" id="ARBA00012929"/>
    </source>
</evidence>
<comment type="similarity">
    <text evidence="2 6">Belongs to the dTDP-4-dehydrorhamnose reductase family.</text>
</comment>
<sequence>MKVLVIGGQSQLAQSLKARLIVDDGRLFAPAYQDNAPTYAINDNAIEFVFTNKAQLDITHAYNVQAAINDIKPHIIINCAALTDVEQAEQIDKQSDVFAVNADGVQTLSQQCKRNDILLIYLSTDYVFDGNTSRPYLSDDPCQPLNQYGLSKRQGELNAINSGCRYVVIRTSWLFSEFGQNFVKSMLRLGGFYHANALAKPLNIVNDQRGNPTYAGHLADALIAVVQKNARQSVPSAVYHFSDTVVSPAFLQQQQQQQQHKADLQTQSSSECEYMDVSWFEFAQSIFQFAEIERNSFIPPALTAVSTIDYVKAVGQQAKRPKYSSLNCDSFYETFGVVATDWRVGLKKVIKACAAEAKTG</sequence>